<gene>
    <name evidence="2" type="ORF">MoryE10_16030</name>
</gene>
<evidence type="ECO:0000313" key="3">
    <source>
        <dbReference type="Proteomes" id="UP000824988"/>
    </source>
</evidence>
<organism evidence="2 3">
    <name type="scientific">Methylogaea oryzae</name>
    <dbReference type="NCBI Taxonomy" id="1295382"/>
    <lineage>
        <taxon>Bacteria</taxon>
        <taxon>Pseudomonadati</taxon>
        <taxon>Pseudomonadota</taxon>
        <taxon>Gammaproteobacteria</taxon>
        <taxon>Methylococcales</taxon>
        <taxon>Methylococcaceae</taxon>
        <taxon>Methylogaea</taxon>
    </lineage>
</organism>
<keyword evidence="1" id="KW-1133">Transmembrane helix</keyword>
<name>A0A8D4VPR7_9GAMM</name>
<feature type="transmembrane region" description="Helical" evidence="1">
    <location>
        <begin position="157"/>
        <end position="182"/>
    </location>
</feature>
<feature type="transmembrane region" description="Helical" evidence="1">
    <location>
        <begin position="377"/>
        <end position="393"/>
    </location>
</feature>
<dbReference type="KEGG" id="moz:MoryE10_16030"/>
<proteinExistence type="predicted"/>
<dbReference type="RefSeq" id="WP_054772586.1">
    <property type="nucleotide sequence ID" value="NZ_AP019782.1"/>
</dbReference>
<feature type="transmembrane region" description="Helical" evidence="1">
    <location>
        <begin position="349"/>
        <end position="371"/>
    </location>
</feature>
<dbReference type="EMBL" id="AP019782">
    <property type="protein sequence ID" value="BBL70997.1"/>
    <property type="molecule type" value="Genomic_DNA"/>
</dbReference>
<evidence type="ECO:0000256" key="1">
    <source>
        <dbReference type="SAM" id="Phobius"/>
    </source>
</evidence>
<dbReference type="Proteomes" id="UP000824988">
    <property type="component" value="Chromosome"/>
</dbReference>
<accession>A0A8D4VPR7</accession>
<dbReference type="AlphaFoldDB" id="A0A8D4VPR7"/>
<evidence type="ECO:0008006" key="4">
    <source>
        <dbReference type="Google" id="ProtNLM"/>
    </source>
</evidence>
<feature type="transmembrane region" description="Helical" evidence="1">
    <location>
        <begin position="194"/>
        <end position="214"/>
    </location>
</feature>
<protein>
    <recommendedName>
        <fullName evidence="4">Glycosyltransferase RgtA/B/C/D-like domain-containing protein</fullName>
    </recommendedName>
</protein>
<keyword evidence="3" id="KW-1185">Reference proteome</keyword>
<keyword evidence="1" id="KW-0812">Transmembrane</keyword>
<reference evidence="2" key="1">
    <citation type="submission" date="2019-06" db="EMBL/GenBank/DDBJ databases">
        <title>Complete genome sequence of Methylogaea oryzae strain JCM16910.</title>
        <authorList>
            <person name="Asakawa S."/>
        </authorList>
    </citation>
    <scope>NUCLEOTIDE SEQUENCE</scope>
    <source>
        <strain evidence="2">E10</strain>
    </source>
</reference>
<evidence type="ECO:0000313" key="2">
    <source>
        <dbReference type="EMBL" id="BBL70997.1"/>
    </source>
</evidence>
<keyword evidence="1" id="KW-0472">Membrane</keyword>
<sequence length="407" mass="45713">MAALLLLFWGLRIYYWHQIDEPPFSDLEDYVKLGSGVARSFDFSFDSFWRSYKPPTIPLFHGLVFFLFGDANLDALRYAQGLFVFGSAGFLAREIYIASASKPLAFSFLLIVAVAKSSVFWSYKAGTESLAEGFLYLVLGVSLWAQRAPAVCQAYFALGALSVAAILARPNFVPFLFLLSILPLVKAWKSSPSSFSKCLSAYILAIVLAWSPWITRNYRIYGDFLPLSTQGPYSFIWELGKVAIPGAGPEEKMDVNEIQAMASHRFKSDLEASRFANQVSALWLREHAKEYPRIVVNRILNQVNDRDVHLTKVSRIELFDGFIPLLDKNRWNVWSGFLGIAIMALRYPWAIQLLLGVVPTFVFGALFLGYARMLEPILPMVLSGNIMLVYVLSQGAKSLMKHRLPGA</sequence>